<name>A0ABT1LBG8_9HYPH</name>
<keyword evidence="3" id="KW-1185">Reference proteome</keyword>
<feature type="signal peptide" evidence="1">
    <location>
        <begin position="1"/>
        <end position="25"/>
    </location>
</feature>
<evidence type="ECO:0008006" key="4">
    <source>
        <dbReference type="Google" id="ProtNLM"/>
    </source>
</evidence>
<keyword evidence="1" id="KW-0732">Signal</keyword>
<dbReference type="RefSeq" id="WP_254741203.1">
    <property type="nucleotide sequence ID" value="NZ_JANCLU010000008.1"/>
</dbReference>
<accession>A0ABT1LBG8</accession>
<evidence type="ECO:0000256" key="1">
    <source>
        <dbReference type="SAM" id="SignalP"/>
    </source>
</evidence>
<comment type="caution">
    <text evidence="2">The sequence shown here is derived from an EMBL/GenBank/DDBJ whole genome shotgun (WGS) entry which is preliminary data.</text>
</comment>
<protein>
    <recommendedName>
        <fullName evidence="4">UrcA family protein</fullName>
    </recommendedName>
</protein>
<dbReference type="Proteomes" id="UP001205890">
    <property type="component" value="Unassembled WGS sequence"/>
</dbReference>
<dbReference type="EMBL" id="JANCLU010000008">
    <property type="protein sequence ID" value="MCP8938834.1"/>
    <property type="molecule type" value="Genomic_DNA"/>
</dbReference>
<evidence type="ECO:0000313" key="3">
    <source>
        <dbReference type="Proteomes" id="UP001205890"/>
    </source>
</evidence>
<feature type="chain" id="PRO_5046310252" description="UrcA family protein" evidence="1">
    <location>
        <begin position="26"/>
        <end position="114"/>
    </location>
</feature>
<proteinExistence type="predicted"/>
<gene>
    <name evidence="2" type="ORF">NK718_09935</name>
</gene>
<reference evidence="2 3" key="1">
    <citation type="submission" date="2022-07" db="EMBL/GenBank/DDBJ databases">
        <authorList>
            <person name="Li W.-J."/>
            <person name="Deng Q.-Q."/>
        </authorList>
    </citation>
    <scope>NUCLEOTIDE SEQUENCE [LARGE SCALE GENOMIC DNA]</scope>
    <source>
        <strain evidence="2 3">SYSU M60028</strain>
    </source>
</reference>
<organism evidence="2 3">
    <name type="scientific">Alsobacter ponti</name>
    <dbReference type="NCBI Taxonomy" id="2962936"/>
    <lineage>
        <taxon>Bacteria</taxon>
        <taxon>Pseudomonadati</taxon>
        <taxon>Pseudomonadota</taxon>
        <taxon>Alphaproteobacteria</taxon>
        <taxon>Hyphomicrobiales</taxon>
        <taxon>Alsobacteraceae</taxon>
        <taxon>Alsobacter</taxon>
    </lineage>
</organism>
<evidence type="ECO:0000313" key="2">
    <source>
        <dbReference type="EMBL" id="MCP8938834.1"/>
    </source>
</evidence>
<sequence length="114" mass="12394">MTRGAVPPVLAVVAALLGGVAAASAGTVQTPECKRDLLVLDSEAKLGQDRLARAQEAPRRELCEIWRRHVEFAKRAGATYRRCKTDTERRVLSGDMDTQVQDFQAAIASQCKGL</sequence>